<proteinExistence type="predicted"/>
<evidence type="ECO:0000259" key="1">
    <source>
        <dbReference type="Pfam" id="PF02403"/>
    </source>
</evidence>
<dbReference type="AlphaFoldDB" id="A0AAD9QKT3"/>
<dbReference type="SUPFAM" id="SSF46589">
    <property type="entry name" value="tRNA-binding arm"/>
    <property type="match status" value="1"/>
</dbReference>
<dbReference type="GO" id="GO:0005524">
    <property type="term" value="F:ATP binding"/>
    <property type="evidence" value="ECO:0007669"/>
    <property type="project" value="InterPro"/>
</dbReference>
<dbReference type="InterPro" id="IPR002317">
    <property type="entry name" value="Ser-tRNA-ligase_type_1"/>
</dbReference>
<dbReference type="FunFam" id="1.10.287.40:FF:000002">
    <property type="entry name" value="Serine--tRNA ligase, cytoplasmic"/>
    <property type="match status" value="1"/>
</dbReference>
<comment type="caution">
    <text evidence="2">The sequence shown here is derived from an EMBL/GenBank/DDBJ whole genome shotgun (WGS) entry which is preliminary data.</text>
</comment>
<reference evidence="2" key="1">
    <citation type="journal article" date="2023" name="G3 (Bethesda)">
        <title>Whole genome assembly and annotation of the endangered Caribbean coral Acropora cervicornis.</title>
        <authorList>
            <person name="Selwyn J.D."/>
            <person name="Vollmer S.V."/>
        </authorList>
    </citation>
    <scope>NUCLEOTIDE SEQUENCE</scope>
    <source>
        <strain evidence="2">K2</strain>
    </source>
</reference>
<dbReference type="Gene3D" id="1.10.287.40">
    <property type="entry name" value="Serine-tRNA synthetase, tRNA binding domain"/>
    <property type="match status" value="1"/>
</dbReference>
<accession>A0AAD9QKT3</accession>
<dbReference type="Proteomes" id="UP001249851">
    <property type="component" value="Unassembled WGS sequence"/>
</dbReference>
<dbReference type="PANTHER" id="PTHR11778">
    <property type="entry name" value="SERYL-TRNA SYNTHETASE"/>
    <property type="match status" value="1"/>
</dbReference>
<dbReference type="InterPro" id="IPR015866">
    <property type="entry name" value="Ser-tRNA-synth_1_N"/>
</dbReference>
<evidence type="ECO:0000313" key="3">
    <source>
        <dbReference type="Proteomes" id="UP001249851"/>
    </source>
</evidence>
<evidence type="ECO:0000313" key="2">
    <source>
        <dbReference type="EMBL" id="KAK2563111.1"/>
    </source>
</evidence>
<dbReference type="Gene3D" id="3.30.930.10">
    <property type="entry name" value="Bira Bifunctional Protein, Domain 2"/>
    <property type="match status" value="1"/>
</dbReference>
<keyword evidence="2" id="KW-0436">Ligase</keyword>
<sequence length="204" mass="23913">MRVALRRLHQLKFLPIASRYPRYFCTSSTRMVLDLDLFRADKGGDPEKIRENQSKRYKDAKLVDEIVEADTKWRKLRFSADNWNKLKNLCSKQIGEKMKEENKIMRTWGDSSVRKKYSHVDLAYMVDGVDTERGALVAGSRGYFLKGPLVFLQQALIQLSTRILYKKGFIPLYTPFFMTKEAMQKVAQLSQFDEELYKVCEMDD</sequence>
<dbReference type="Pfam" id="PF02403">
    <property type="entry name" value="Seryl_tRNA_N"/>
    <property type="match status" value="1"/>
</dbReference>
<feature type="domain" description="Serine-tRNA synthetase type1 N-terminal" evidence="1">
    <location>
        <begin position="32"/>
        <end position="103"/>
    </location>
</feature>
<dbReference type="GO" id="GO:0004828">
    <property type="term" value="F:serine-tRNA ligase activity"/>
    <property type="evidence" value="ECO:0007669"/>
    <property type="project" value="InterPro"/>
</dbReference>
<organism evidence="2 3">
    <name type="scientific">Acropora cervicornis</name>
    <name type="common">Staghorn coral</name>
    <dbReference type="NCBI Taxonomy" id="6130"/>
    <lineage>
        <taxon>Eukaryota</taxon>
        <taxon>Metazoa</taxon>
        <taxon>Cnidaria</taxon>
        <taxon>Anthozoa</taxon>
        <taxon>Hexacorallia</taxon>
        <taxon>Scleractinia</taxon>
        <taxon>Astrocoeniina</taxon>
        <taxon>Acroporidae</taxon>
        <taxon>Acropora</taxon>
    </lineage>
</organism>
<name>A0AAD9QKT3_ACRCE</name>
<keyword evidence="3" id="KW-1185">Reference proteome</keyword>
<dbReference type="InterPro" id="IPR042103">
    <property type="entry name" value="SerRS_1_N_sf"/>
</dbReference>
<dbReference type="InterPro" id="IPR045864">
    <property type="entry name" value="aa-tRNA-synth_II/BPL/LPL"/>
</dbReference>
<gene>
    <name evidence="2" type="ORF">P5673_013450</name>
</gene>
<dbReference type="SUPFAM" id="SSF55681">
    <property type="entry name" value="Class II aaRS and biotin synthetases"/>
    <property type="match status" value="1"/>
</dbReference>
<reference evidence="2" key="2">
    <citation type="journal article" date="2023" name="Science">
        <title>Genomic signatures of disease resistance in endangered staghorn corals.</title>
        <authorList>
            <person name="Vollmer S.V."/>
            <person name="Selwyn J.D."/>
            <person name="Despard B.A."/>
            <person name="Roesel C.L."/>
        </authorList>
    </citation>
    <scope>NUCLEOTIDE SEQUENCE</scope>
    <source>
        <strain evidence="2">K2</strain>
    </source>
</reference>
<dbReference type="EMBL" id="JARQWQ010000026">
    <property type="protein sequence ID" value="KAK2563111.1"/>
    <property type="molecule type" value="Genomic_DNA"/>
</dbReference>
<dbReference type="GO" id="GO:0006434">
    <property type="term" value="P:seryl-tRNA aminoacylation"/>
    <property type="evidence" value="ECO:0007669"/>
    <property type="project" value="InterPro"/>
</dbReference>
<protein>
    <submittedName>
        <fullName evidence="2">Serine--tRNA ligase</fullName>
    </submittedName>
</protein>
<dbReference type="InterPro" id="IPR010978">
    <property type="entry name" value="tRNA-bd_arm"/>
</dbReference>